<dbReference type="GO" id="GO:0030154">
    <property type="term" value="P:cell differentiation"/>
    <property type="evidence" value="ECO:0007669"/>
    <property type="project" value="UniProtKB-UniRule"/>
</dbReference>
<evidence type="ECO:0000256" key="6">
    <source>
        <dbReference type="ARBA" id="ARBA00022729"/>
    </source>
</evidence>
<dbReference type="GO" id="GO:0008083">
    <property type="term" value="F:growth factor activity"/>
    <property type="evidence" value="ECO:0007669"/>
    <property type="project" value="UniProtKB-UniRule"/>
</dbReference>
<keyword evidence="3 9" id="KW-0217">Developmental protein</keyword>
<dbReference type="Proteomes" id="UP001206925">
    <property type="component" value="Unassembled WGS sequence"/>
</dbReference>
<sequence>MSRTMIVFLTLLLAIFSMSISDARLLPALPEAVTSTISVASQKDTIVEDNCNGVEKEECLERRTLVAHLDYIYTNDKKP</sequence>
<evidence type="ECO:0000256" key="4">
    <source>
        <dbReference type="ARBA" id="ARBA00022525"/>
    </source>
</evidence>
<evidence type="ECO:0000256" key="5">
    <source>
        <dbReference type="ARBA" id="ARBA00022641"/>
    </source>
</evidence>
<evidence type="ECO:0000256" key="1">
    <source>
        <dbReference type="ARBA" id="ARBA00004613"/>
    </source>
</evidence>
<protein>
    <recommendedName>
        <fullName evidence="9">Phytosulfokine</fullName>
    </recommendedName>
    <component>
        <recommendedName>
            <fullName evidence="9">Phytosulfokine-alpha</fullName>
            <shortName evidence="9">PSK-alpha</shortName>
            <shortName evidence="9">Phytosulfokine-a</shortName>
        </recommendedName>
    </component>
    <component>
        <recommendedName>
            <fullName evidence="9">Phytosulfokine-beta</fullName>
            <shortName evidence="9">PSK-beta</shortName>
            <shortName evidence="9">Phytosulfokine-b</shortName>
        </recommendedName>
    </component>
</protein>
<comment type="function">
    <text evidence="9">Promotes plant cell differentiation, organogenesis and somatic embryogenesis as well as cell proliferation.</text>
</comment>
<keyword evidence="4 9" id="KW-0964">Secreted</keyword>
<dbReference type="PANTHER" id="PTHR33285">
    <property type="entry name" value="PHYTOSULFOKINES 3"/>
    <property type="match status" value="1"/>
</dbReference>
<feature type="signal peptide" evidence="9">
    <location>
        <begin position="1"/>
        <end position="23"/>
    </location>
</feature>
<keyword evidence="6 9" id="KW-0732">Signal</keyword>
<accession>A0AAD5GV69</accession>
<comment type="caution">
    <text evidence="10">The sequence shown here is derived from an EMBL/GenBank/DDBJ whole genome shotgun (WGS) entry which is preliminary data.</text>
</comment>
<comment type="PTM">
    <text evidence="9">PSK-alpha is produced by endopeptidase digestion. PSK-beta is produced from PSK-alpha by exopeptidase digestion.</text>
</comment>
<comment type="subcellular location">
    <subcellularLocation>
        <location evidence="1 9">Secreted</location>
    </subcellularLocation>
</comment>
<evidence type="ECO:0000313" key="11">
    <source>
        <dbReference type="Proteomes" id="UP001206925"/>
    </source>
</evidence>
<dbReference type="EMBL" id="JAMZMK010005572">
    <property type="protein sequence ID" value="KAI7752953.1"/>
    <property type="molecule type" value="Genomic_DNA"/>
</dbReference>
<evidence type="ECO:0000256" key="7">
    <source>
        <dbReference type="ARBA" id="ARBA00022782"/>
    </source>
</evidence>
<keyword evidence="8 9" id="KW-0339">Growth factor</keyword>
<evidence type="ECO:0000256" key="2">
    <source>
        <dbReference type="ARBA" id="ARBA00010781"/>
    </source>
</evidence>
<dbReference type="PANTHER" id="PTHR33285:SF55">
    <property type="entry name" value="PHYTOSULFOKINES 3"/>
    <property type="match status" value="1"/>
</dbReference>
<dbReference type="AlphaFoldDB" id="A0AAD5GV69"/>
<keyword evidence="11" id="KW-1185">Reference proteome</keyword>
<comment type="PTM">
    <text evidence="9">Sulfation is important for activity and for the binding to a putative membrane receptor.</text>
</comment>
<evidence type="ECO:0000313" key="10">
    <source>
        <dbReference type="EMBL" id="KAI7752953.1"/>
    </source>
</evidence>
<name>A0AAD5GV69_AMBAR</name>
<keyword evidence="7 9" id="KW-0221">Differentiation</keyword>
<reference evidence="10" key="1">
    <citation type="submission" date="2022-06" db="EMBL/GenBank/DDBJ databases">
        <title>Uncovering the hologenomic basis of an extraordinary plant invasion.</title>
        <authorList>
            <person name="Bieker V.C."/>
            <person name="Martin M.D."/>
            <person name="Gilbert T."/>
            <person name="Hodgins K."/>
            <person name="Battlay P."/>
            <person name="Petersen B."/>
            <person name="Wilson J."/>
        </authorList>
    </citation>
    <scope>NUCLEOTIDE SEQUENCE</scope>
    <source>
        <strain evidence="10">AA19_3_7</strain>
        <tissue evidence="10">Leaf</tissue>
    </source>
</reference>
<gene>
    <name evidence="10" type="ORF">M8C21_032016</name>
</gene>
<keyword evidence="5 9" id="KW-0765">Sulfation</keyword>
<feature type="chain" id="PRO_5041765785" description="Phytosulfokine" evidence="9">
    <location>
        <begin position="24"/>
        <end position="79"/>
    </location>
</feature>
<comment type="similarity">
    <text evidence="2 9">Belongs to the phytosulfokine family.</text>
</comment>
<dbReference type="GO" id="GO:0005576">
    <property type="term" value="C:extracellular region"/>
    <property type="evidence" value="ECO:0007669"/>
    <property type="project" value="UniProtKB-SubCell"/>
</dbReference>
<dbReference type="Pfam" id="PF06404">
    <property type="entry name" value="PSK"/>
    <property type="match status" value="1"/>
</dbReference>
<evidence type="ECO:0000256" key="9">
    <source>
        <dbReference type="RuleBase" id="RU368031"/>
    </source>
</evidence>
<organism evidence="10 11">
    <name type="scientific">Ambrosia artemisiifolia</name>
    <name type="common">Common ragweed</name>
    <dbReference type="NCBI Taxonomy" id="4212"/>
    <lineage>
        <taxon>Eukaryota</taxon>
        <taxon>Viridiplantae</taxon>
        <taxon>Streptophyta</taxon>
        <taxon>Embryophyta</taxon>
        <taxon>Tracheophyta</taxon>
        <taxon>Spermatophyta</taxon>
        <taxon>Magnoliopsida</taxon>
        <taxon>eudicotyledons</taxon>
        <taxon>Gunneridae</taxon>
        <taxon>Pentapetalae</taxon>
        <taxon>asterids</taxon>
        <taxon>campanulids</taxon>
        <taxon>Asterales</taxon>
        <taxon>Asteraceae</taxon>
        <taxon>Asteroideae</taxon>
        <taxon>Heliantheae alliance</taxon>
        <taxon>Heliantheae</taxon>
        <taxon>Ambrosia</taxon>
    </lineage>
</organism>
<dbReference type="GO" id="GO:0008283">
    <property type="term" value="P:cell population proliferation"/>
    <property type="evidence" value="ECO:0007669"/>
    <property type="project" value="UniProtKB-UniRule"/>
</dbReference>
<evidence type="ECO:0000256" key="8">
    <source>
        <dbReference type="ARBA" id="ARBA00023030"/>
    </source>
</evidence>
<proteinExistence type="inferred from homology"/>
<dbReference type="InterPro" id="IPR009438">
    <property type="entry name" value="Phytosulfokine"/>
</dbReference>
<evidence type="ECO:0000256" key="3">
    <source>
        <dbReference type="ARBA" id="ARBA00022473"/>
    </source>
</evidence>